<dbReference type="AlphaFoldDB" id="A0A1H6USY2"/>
<dbReference type="Proteomes" id="UP000183315">
    <property type="component" value="Unassembled WGS sequence"/>
</dbReference>
<dbReference type="RefSeq" id="WP_042212560.1">
    <property type="nucleotide sequence ID" value="NZ_BBLU01000002.1"/>
</dbReference>
<proteinExistence type="predicted"/>
<gene>
    <name evidence="1" type="ORF">SAMN05421637_0387</name>
</gene>
<evidence type="ECO:0000313" key="1">
    <source>
        <dbReference type="EMBL" id="SEI91155.1"/>
    </source>
</evidence>
<evidence type="ECO:0000313" key="2">
    <source>
        <dbReference type="Proteomes" id="UP000183315"/>
    </source>
</evidence>
<protein>
    <submittedName>
        <fullName evidence="1">Uncharacterized protein</fullName>
    </submittedName>
</protein>
<dbReference type="OrthoDB" id="5147572at2"/>
<dbReference type="EMBL" id="FNZI01000001">
    <property type="protein sequence ID" value="SEI91155.1"/>
    <property type="molecule type" value="Genomic_DNA"/>
</dbReference>
<keyword evidence="2" id="KW-1185">Reference proteome</keyword>
<sequence>MWDAVLGPLIGEVVLGLLGLEPSPRQIAKQRARGIIVAHTRSASGRVDGLKPFWESRPRWQVDAGELRRRERVIAVVSVDEAARVPSAVEEQVIGPSMSVLTLRTRDAAIEIALSVADAAWLRARLAGEPADYAVDLLAD</sequence>
<accession>A0A1H6USY2</accession>
<name>A0A1H6USY2_9MICO</name>
<organism evidence="1 2">
    <name type="scientific">Demequina mangrovi</name>
    <dbReference type="NCBI Taxonomy" id="1043493"/>
    <lineage>
        <taxon>Bacteria</taxon>
        <taxon>Bacillati</taxon>
        <taxon>Actinomycetota</taxon>
        <taxon>Actinomycetes</taxon>
        <taxon>Micrococcales</taxon>
        <taxon>Demequinaceae</taxon>
        <taxon>Demequina</taxon>
    </lineage>
</organism>
<reference evidence="2" key="1">
    <citation type="submission" date="2016-10" db="EMBL/GenBank/DDBJ databases">
        <authorList>
            <person name="Varghese N."/>
        </authorList>
    </citation>
    <scope>NUCLEOTIDE SEQUENCE [LARGE SCALE GENOMIC DNA]</scope>
    <source>
        <strain evidence="2">DSM 24868</strain>
    </source>
</reference>